<protein>
    <submittedName>
        <fullName evidence="2">Unannotated protein</fullName>
    </submittedName>
</protein>
<proteinExistence type="predicted"/>
<dbReference type="PANTHER" id="PTHR42705">
    <property type="entry name" value="BIFUNCTIONAL NON-HOMOLOGOUS END JOINING PROTEIN LIGD"/>
    <property type="match status" value="1"/>
</dbReference>
<dbReference type="Pfam" id="PF21686">
    <property type="entry name" value="LigD_Prim-Pol"/>
    <property type="match status" value="1"/>
</dbReference>
<name>A0A6J6C8W7_9ZZZZ</name>
<dbReference type="InterPro" id="IPR033649">
    <property type="entry name" value="MtLigD_Pol-like"/>
</dbReference>
<reference evidence="2" key="1">
    <citation type="submission" date="2020-05" db="EMBL/GenBank/DDBJ databases">
        <authorList>
            <person name="Chiriac C."/>
            <person name="Salcher M."/>
            <person name="Ghai R."/>
            <person name="Kavagutti S V."/>
        </authorList>
    </citation>
    <scope>NUCLEOTIDE SEQUENCE</scope>
</reference>
<dbReference type="CDD" id="cd04863">
    <property type="entry name" value="MtLigD_Pol_like"/>
    <property type="match status" value="1"/>
</dbReference>
<dbReference type="PANTHER" id="PTHR42705:SF2">
    <property type="entry name" value="BIFUNCTIONAL NON-HOMOLOGOUS END JOINING PROTEIN LIGD"/>
    <property type="match status" value="1"/>
</dbReference>
<organism evidence="2">
    <name type="scientific">freshwater metagenome</name>
    <dbReference type="NCBI Taxonomy" id="449393"/>
    <lineage>
        <taxon>unclassified sequences</taxon>
        <taxon>metagenomes</taxon>
        <taxon>ecological metagenomes</taxon>
    </lineage>
</organism>
<dbReference type="AlphaFoldDB" id="A0A6J6C8W7"/>
<evidence type="ECO:0000313" key="2">
    <source>
        <dbReference type="EMBL" id="CAB4547782.1"/>
    </source>
</evidence>
<gene>
    <name evidence="2" type="ORF">UFOPK1493_00813</name>
</gene>
<sequence>MAASRPTVVTVGGRELKLTNLDKVLYPASDLGPAFTKAEVIDYHARIAPTILPHLAGRCITFLRFPDGADQPGFFEKRCPKHRPDWVRTAIGPGDRGGDIGYCRLDEPASLVWSANLAALELHVPMALAADLESPRAVVFDLDPGAPATVVECCRIALEVRDVLAAVGLQGFCKTSGSKGLQLYVPLNTPCTHEAASDFALAVGQVLERRMPDRVTTVMAKVERPGKVFVDWSQNSRHKTTIGVYSMRARVRPWVSTPVSWDEVERCADGDLRLVFETADVLERVADLGDLFDPVLQMQQVLPTPH</sequence>
<dbReference type="InterPro" id="IPR052171">
    <property type="entry name" value="NHEJ_LigD"/>
</dbReference>
<dbReference type="InterPro" id="IPR014145">
    <property type="entry name" value="LigD_pol_dom"/>
</dbReference>
<dbReference type="EMBL" id="CAEZSR010000019">
    <property type="protein sequence ID" value="CAB4547782.1"/>
    <property type="molecule type" value="Genomic_DNA"/>
</dbReference>
<dbReference type="Gene3D" id="3.90.920.10">
    <property type="entry name" value="DNA primase, PRIM domain"/>
    <property type="match status" value="1"/>
</dbReference>
<evidence type="ECO:0000259" key="1">
    <source>
        <dbReference type="Pfam" id="PF21686"/>
    </source>
</evidence>
<dbReference type="NCBIfam" id="TIGR02778">
    <property type="entry name" value="ligD_pol"/>
    <property type="match status" value="1"/>
</dbReference>
<feature type="domain" description="DNA ligase D polymerase" evidence="1">
    <location>
        <begin position="36"/>
        <end position="292"/>
    </location>
</feature>
<accession>A0A6J6C8W7</accession>